<sequence length="813" mass="91460">MSSSYAVLALLSLAGFGAQHPTCAEAFSVGAPQSICKSPTECRRYSARTLVLPLLDNRHTQSALSILSAKSQQLVDERWYPQSVRDDDRPDDDNDENDRIAQLEADSVELAATLIRNRLEGQKHDRNLASKTVQSAVRGRFIDLACSLQGEQALENLFGNPTVNDFDLDVVRGTVMTLQSLIIMATQTGVKGDPMQLQRMVSHLDARADPTILERDLYTWDRDSVRRLKYRLNRIPAVQLLAALQWKRSNQGAFDLLVQLGAWDFHEDLALIRSGFPLRFHEAEMEAAARAAEVQRDPDSLLGIRRDLRDLKVYTIDGESTTEIDDGLSIEIIRQPDGTERQAIWIHIADADRWAPRNSTLFHAARTRYTSLYLPRGSCPMFPPQVSDNVMSLVAGQDACALSLRVMLNEDGSIDASTLIVTPSLIHVDYRLTYNDVDEMLAEGIGYREEWELGALLGIANARRDCRIRNGSSEGWIPNPIPYATISTKNDVGATDGVAIELEIQVSHNAGKNYSAEDALDESKSPINVLPVSAAYLMVTEAMILAGESLGRWQSRLEEEEKSINGSHGAFQNYLRLPFRTQPKPDWASRAREKKIMMDLLEYNIGNGLCHAWYARRFLQSVRVTETRLPHFGLGLDSYIQWTSPIRRFSDLQAHSAVKRFLRRKRVHQLLHQGSPIPEGIQSSDLGWPGGALEDKENLINLSRDDVDQDINFLESVGLMGAAKVVQRQSQQFWLFEHIRRLHEVDPDIKFNAVVLGCIDPEKRQFAIYVHELGLEHRYTAPGQGRLNQGTEMILKVDSVSPRYGLLSFVWQV</sequence>
<dbReference type="PANTHER" id="PTHR23355">
    <property type="entry name" value="RIBONUCLEASE"/>
    <property type="match status" value="1"/>
</dbReference>
<feature type="compositionally biased region" description="Basic and acidic residues" evidence="2">
    <location>
        <begin position="78"/>
        <end position="88"/>
    </location>
</feature>
<dbReference type="GO" id="GO:0006402">
    <property type="term" value="P:mRNA catabolic process"/>
    <property type="evidence" value="ECO:0007669"/>
    <property type="project" value="TreeGrafter"/>
</dbReference>
<evidence type="ECO:0000256" key="2">
    <source>
        <dbReference type="SAM" id="MobiDB-lite"/>
    </source>
</evidence>
<dbReference type="EMBL" id="OU594943">
    <property type="protein sequence ID" value="CAG9284651.1"/>
    <property type="molecule type" value="Genomic_DNA"/>
</dbReference>
<evidence type="ECO:0000259" key="4">
    <source>
        <dbReference type="SMART" id="SM00955"/>
    </source>
</evidence>
<feature type="domain" description="RNB" evidence="4">
    <location>
        <begin position="305"/>
        <end position="664"/>
    </location>
</feature>
<accession>A0A8J9SNE8</accession>
<dbReference type="GO" id="GO:0003723">
    <property type="term" value="F:RNA binding"/>
    <property type="evidence" value="ECO:0007669"/>
    <property type="project" value="InterPro"/>
</dbReference>
<dbReference type="Pfam" id="PF00773">
    <property type="entry name" value="RNB"/>
    <property type="match status" value="1"/>
</dbReference>
<dbReference type="GO" id="GO:0000175">
    <property type="term" value="F:3'-5'-RNA exonuclease activity"/>
    <property type="evidence" value="ECO:0007669"/>
    <property type="project" value="TreeGrafter"/>
</dbReference>
<feature type="signal peptide" evidence="3">
    <location>
        <begin position="1"/>
        <end position="19"/>
    </location>
</feature>
<gene>
    <name evidence="5" type="ORF">PTTT1_LOCUS26609</name>
</gene>
<dbReference type="Proteomes" id="UP000836788">
    <property type="component" value="Chromosome 2"/>
</dbReference>
<feature type="chain" id="PRO_5035466902" description="DIS3-like exonuclease 1" evidence="3">
    <location>
        <begin position="20"/>
        <end position="813"/>
    </location>
</feature>
<dbReference type="SMART" id="SM00955">
    <property type="entry name" value="RNB"/>
    <property type="match status" value="1"/>
</dbReference>
<protein>
    <recommendedName>
        <fullName evidence="1">DIS3-like exonuclease 1</fullName>
    </recommendedName>
</protein>
<dbReference type="PANTHER" id="PTHR23355:SF30">
    <property type="entry name" value="DIS3-LIKE EXONUCLEASE 1"/>
    <property type="match status" value="1"/>
</dbReference>
<evidence type="ECO:0000256" key="3">
    <source>
        <dbReference type="SAM" id="SignalP"/>
    </source>
</evidence>
<dbReference type="InterPro" id="IPR012340">
    <property type="entry name" value="NA-bd_OB-fold"/>
</dbReference>
<feature type="region of interest" description="Disordered" evidence="2">
    <location>
        <begin position="78"/>
        <end position="101"/>
    </location>
</feature>
<keyword evidence="3" id="KW-0732">Signal</keyword>
<dbReference type="SUPFAM" id="SSF50249">
    <property type="entry name" value="Nucleic acid-binding proteins"/>
    <property type="match status" value="1"/>
</dbReference>
<proteinExistence type="predicted"/>
<name>A0A8J9SNE8_PHATR</name>
<reference evidence="5" key="1">
    <citation type="submission" date="2022-02" db="EMBL/GenBank/DDBJ databases">
        <authorList>
            <person name="Giguere J D."/>
        </authorList>
    </citation>
    <scope>NUCLEOTIDE SEQUENCE</scope>
    <source>
        <strain evidence="5">CCAP 1055/1</strain>
    </source>
</reference>
<dbReference type="InterPro" id="IPR001900">
    <property type="entry name" value="RNase_II/R"/>
</dbReference>
<dbReference type="InterPro" id="IPR050180">
    <property type="entry name" value="RNR_Ribonuclease"/>
</dbReference>
<evidence type="ECO:0000256" key="1">
    <source>
        <dbReference type="ARBA" id="ARBA00016366"/>
    </source>
</evidence>
<evidence type="ECO:0000313" key="5">
    <source>
        <dbReference type="EMBL" id="CAG9284651.1"/>
    </source>
</evidence>
<dbReference type="AlphaFoldDB" id="A0A8J9SNE8"/>
<organism evidence="5">
    <name type="scientific">Phaeodactylum tricornutum</name>
    <name type="common">Diatom</name>
    <dbReference type="NCBI Taxonomy" id="2850"/>
    <lineage>
        <taxon>Eukaryota</taxon>
        <taxon>Sar</taxon>
        <taxon>Stramenopiles</taxon>
        <taxon>Ochrophyta</taxon>
        <taxon>Bacillariophyta</taxon>
        <taxon>Bacillariophyceae</taxon>
        <taxon>Bacillariophycidae</taxon>
        <taxon>Naviculales</taxon>
        <taxon>Phaeodactylaceae</taxon>
        <taxon>Phaeodactylum</taxon>
    </lineage>
</organism>